<dbReference type="AlphaFoldDB" id="A0ABD3XEP3"/>
<dbReference type="Pfam" id="PF00351">
    <property type="entry name" value="Biopterin_H"/>
    <property type="match status" value="1"/>
</dbReference>
<dbReference type="PRINTS" id="PR00372">
    <property type="entry name" value="FYWHYDRXLASE"/>
</dbReference>
<organism evidence="11 12">
    <name type="scientific">Sinanodonta woodiana</name>
    <name type="common">Chinese pond mussel</name>
    <name type="synonym">Anodonta woodiana</name>
    <dbReference type="NCBI Taxonomy" id="1069815"/>
    <lineage>
        <taxon>Eukaryota</taxon>
        <taxon>Metazoa</taxon>
        <taxon>Spiralia</taxon>
        <taxon>Lophotrochozoa</taxon>
        <taxon>Mollusca</taxon>
        <taxon>Bivalvia</taxon>
        <taxon>Autobranchia</taxon>
        <taxon>Heteroconchia</taxon>
        <taxon>Palaeoheterodonta</taxon>
        <taxon>Unionida</taxon>
        <taxon>Unionoidea</taxon>
        <taxon>Unionidae</taxon>
        <taxon>Unioninae</taxon>
        <taxon>Sinanodonta</taxon>
    </lineage>
</organism>
<evidence type="ECO:0000256" key="7">
    <source>
        <dbReference type="PIRSR" id="PIRSR000336-1"/>
    </source>
</evidence>
<keyword evidence="5 7" id="KW-0408">Iron</keyword>
<evidence type="ECO:0000313" key="12">
    <source>
        <dbReference type="Proteomes" id="UP001634394"/>
    </source>
</evidence>
<sequence length="417" mass="48089">MLNPLETDPDTAKRRLAFQKSYSQEHGGSWRRKSLIEDAKFETLANIEFEKQERKSRGGSISEEEEVFQNGEVIVSPVEKEFRSQCNIWIPTHISDLNKCTHLVTKFEPELDSDHPGFTDMNYRARRAQIADIWSGYTRVEYTEDEIRTWGHVYRHLKKLFPCYACKEHNDIFNLLEKECGYSETTIPQLEDVSNFLKRKTGWQLRPVSGLLLARDFLASLAFRTFQCTQYIRHGSKPDHSPEPDCIHELIGHVPMLADPTFAQFSQELGLASLGASDEDIERFATLYWFTVEFGLCKQNGDIKAYGAGTLSSYGELHHAMSDKPEKKTFDPSVTAVQLYTDQDLQPVYFVTESFENMMDKMRVYAASIERPYNVRYNPYTQSIETLDDKEVIRSVASNLQKELEVLNKAIQRLNTA</sequence>
<comment type="cofactor">
    <cofactor evidence="1 8">
        <name>Fe(2+)</name>
        <dbReference type="ChEBI" id="CHEBI:29033"/>
    </cofactor>
</comment>
<name>A0ABD3XEP3_SINWO</name>
<dbReference type="InterPro" id="IPR001273">
    <property type="entry name" value="ArAA_hydroxylase"/>
</dbReference>
<evidence type="ECO:0000256" key="5">
    <source>
        <dbReference type="ARBA" id="ARBA00023004"/>
    </source>
</evidence>
<comment type="similarity">
    <text evidence="2">Belongs to the biopterin-dependent aromatic amino acid hydroxylase family.</text>
</comment>
<keyword evidence="6" id="KW-0503">Monooxygenase</keyword>
<dbReference type="InterPro" id="IPR036329">
    <property type="entry name" value="Aro-AA_hydroxylase_C_sf"/>
</dbReference>
<evidence type="ECO:0000256" key="3">
    <source>
        <dbReference type="ARBA" id="ARBA00022723"/>
    </source>
</evidence>
<feature type="binding site" evidence="7">
    <location>
        <position position="248"/>
    </location>
    <ligand>
        <name>Fe cation</name>
        <dbReference type="ChEBI" id="CHEBI:24875"/>
    </ligand>
</feature>
<feature type="binding site" evidence="7">
    <location>
        <position position="293"/>
    </location>
    <ligand>
        <name>Fe cation</name>
        <dbReference type="ChEBI" id="CHEBI:24875"/>
    </ligand>
</feature>
<evidence type="ECO:0000256" key="6">
    <source>
        <dbReference type="ARBA" id="ARBA00023033"/>
    </source>
</evidence>
<accession>A0ABD3XEP3</accession>
<dbReference type="PROSITE" id="PS00367">
    <property type="entry name" value="BH4_AAA_HYDROXYL_1"/>
    <property type="match status" value="1"/>
</dbReference>
<keyword evidence="12" id="KW-1185">Reference proteome</keyword>
<dbReference type="SUPFAM" id="SSF56534">
    <property type="entry name" value="Aromatic aminoacid monoxygenases, catalytic and oligomerization domains"/>
    <property type="match status" value="1"/>
</dbReference>
<dbReference type="InterPro" id="IPR036951">
    <property type="entry name" value="ArAA_hydroxylase_sf"/>
</dbReference>
<evidence type="ECO:0000256" key="8">
    <source>
        <dbReference type="PIRSR" id="PIRSR601273-2"/>
    </source>
</evidence>
<comment type="caution">
    <text evidence="11">The sequence shown here is derived from an EMBL/GenBank/DDBJ whole genome shotgun (WGS) entry which is preliminary data.</text>
</comment>
<feature type="binding site" evidence="7">
    <location>
        <position position="253"/>
    </location>
    <ligand>
        <name>Fe cation</name>
        <dbReference type="ChEBI" id="CHEBI:24875"/>
    </ligand>
</feature>
<evidence type="ECO:0000313" key="11">
    <source>
        <dbReference type="EMBL" id="KAL3883375.1"/>
    </source>
</evidence>
<feature type="domain" description="Biopterin-dependent aromatic amino acid hydroxylase family profile" evidence="10">
    <location>
        <begin position="75"/>
        <end position="415"/>
    </location>
</feature>
<reference evidence="11 12" key="1">
    <citation type="submission" date="2024-11" db="EMBL/GenBank/DDBJ databases">
        <title>Chromosome-level genome assembly of the freshwater bivalve Anodonta woodiana.</title>
        <authorList>
            <person name="Chen X."/>
        </authorList>
    </citation>
    <scope>NUCLEOTIDE SEQUENCE [LARGE SCALE GENOMIC DNA]</scope>
    <source>
        <strain evidence="11">MN2024</strain>
        <tissue evidence="11">Gills</tissue>
    </source>
</reference>
<protein>
    <recommendedName>
        <fullName evidence="10">Biopterin-dependent aromatic amino acid hydroxylase family profile domain-containing protein</fullName>
    </recommendedName>
</protein>
<dbReference type="PANTHER" id="PTHR11473:SF15">
    <property type="entry name" value="TYROSINE 3-MONOOXYGENASE"/>
    <property type="match status" value="1"/>
</dbReference>
<dbReference type="InterPro" id="IPR018301">
    <property type="entry name" value="ArAA_hydroxylase_Fe/CU_BS"/>
</dbReference>
<evidence type="ECO:0000256" key="9">
    <source>
        <dbReference type="SAM" id="Coils"/>
    </source>
</evidence>
<dbReference type="EMBL" id="JBJQND010000003">
    <property type="protein sequence ID" value="KAL3883375.1"/>
    <property type="molecule type" value="Genomic_DNA"/>
</dbReference>
<proteinExistence type="inferred from homology"/>
<dbReference type="GO" id="GO:0004497">
    <property type="term" value="F:monooxygenase activity"/>
    <property type="evidence" value="ECO:0007669"/>
    <property type="project" value="UniProtKB-KW"/>
</dbReference>
<feature type="coiled-coil region" evidence="9">
    <location>
        <begin position="390"/>
        <end position="417"/>
    </location>
</feature>
<dbReference type="PIRSF" id="PIRSF000336">
    <property type="entry name" value="TH"/>
    <property type="match status" value="1"/>
</dbReference>
<evidence type="ECO:0000256" key="2">
    <source>
        <dbReference type="ARBA" id="ARBA00009712"/>
    </source>
</evidence>
<evidence type="ECO:0000259" key="10">
    <source>
        <dbReference type="PROSITE" id="PS51410"/>
    </source>
</evidence>
<dbReference type="InterPro" id="IPR019773">
    <property type="entry name" value="Tyrosine_3-monooxygenase-like"/>
</dbReference>
<dbReference type="PANTHER" id="PTHR11473">
    <property type="entry name" value="AROMATIC AMINO ACID HYDROXYLASE"/>
    <property type="match status" value="1"/>
</dbReference>
<dbReference type="Proteomes" id="UP001634394">
    <property type="component" value="Unassembled WGS sequence"/>
</dbReference>
<gene>
    <name evidence="11" type="ORF">ACJMK2_029647</name>
</gene>
<keyword evidence="3 7" id="KW-0479">Metal-binding</keyword>
<evidence type="ECO:0000256" key="4">
    <source>
        <dbReference type="ARBA" id="ARBA00023002"/>
    </source>
</evidence>
<dbReference type="Gene3D" id="1.10.800.10">
    <property type="entry name" value="Aromatic amino acid hydroxylase"/>
    <property type="match status" value="1"/>
</dbReference>
<keyword evidence="9" id="KW-0175">Coiled coil</keyword>
<dbReference type="InterPro" id="IPR019774">
    <property type="entry name" value="Aromatic-AA_hydroxylase_C"/>
</dbReference>
<evidence type="ECO:0000256" key="1">
    <source>
        <dbReference type="ARBA" id="ARBA00001954"/>
    </source>
</evidence>
<dbReference type="PROSITE" id="PS51410">
    <property type="entry name" value="BH4_AAA_HYDROXYL_2"/>
    <property type="match status" value="1"/>
</dbReference>
<dbReference type="GO" id="GO:0046872">
    <property type="term" value="F:metal ion binding"/>
    <property type="evidence" value="ECO:0007669"/>
    <property type="project" value="UniProtKB-KW"/>
</dbReference>
<keyword evidence="4" id="KW-0560">Oxidoreductase</keyword>